<evidence type="ECO:0000256" key="2">
    <source>
        <dbReference type="ARBA" id="ARBA00022967"/>
    </source>
</evidence>
<dbReference type="PaxDb" id="4081-Solyc09g031550.1.1"/>
<reference evidence="5" key="2">
    <citation type="submission" date="2019-01" db="UniProtKB">
        <authorList>
            <consortium name="EnsemblPlants"/>
        </authorList>
    </citation>
    <scope>IDENTIFICATION</scope>
    <source>
        <strain evidence="5">cv. Heinz 1706</strain>
    </source>
</reference>
<comment type="similarity">
    <text evidence="1">Belongs to the complex I 49 kDa subunit family.</text>
</comment>
<evidence type="ECO:0000256" key="3">
    <source>
        <dbReference type="ARBA" id="ARBA00023027"/>
    </source>
</evidence>
<feature type="domain" description="NADH-quinone oxidoreductase subunit D" evidence="4">
    <location>
        <begin position="33"/>
        <end position="76"/>
    </location>
</feature>
<evidence type="ECO:0000313" key="5">
    <source>
        <dbReference type="EnsemblPlants" id="Solyc09g031550.2.1"/>
    </source>
</evidence>
<dbReference type="AlphaFoldDB" id="A0A3Q7HZZ3"/>
<reference evidence="5" key="1">
    <citation type="journal article" date="2012" name="Nature">
        <title>The tomato genome sequence provides insights into fleshy fruit evolution.</title>
        <authorList>
            <consortium name="Tomato Genome Consortium"/>
        </authorList>
    </citation>
    <scope>NUCLEOTIDE SEQUENCE [LARGE SCALE GENOMIC DNA]</scope>
    <source>
        <strain evidence="5">cv. Heinz 1706</strain>
    </source>
</reference>
<dbReference type="STRING" id="4081.A0A3Q7HZZ3"/>
<dbReference type="Gramene" id="Solyc09g031550.2.1">
    <property type="protein sequence ID" value="Solyc09g031550.2.1"/>
    <property type="gene ID" value="Solyc09g031550.2"/>
</dbReference>
<dbReference type="Proteomes" id="UP000004994">
    <property type="component" value="Chromosome 9"/>
</dbReference>
<dbReference type="PANTHER" id="PTHR11993:SF10">
    <property type="entry name" value="NADH DEHYDROGENASE [UBIQUINONE] IRON-SULFUR PROTEIN 2, MITOCHONDRIAL"/>
    <property type="match status" value="1"/>
</dbReference>
<dbReference type="PANTHER" id="PTHR11993">
    <property type="entry name" value="NADH-UBIQUINONE OXIDOREDUCTASE 49 KDA SUBUNIT"/>
    <property type="match status" value="1"/>
</dbReference>
<dbReference type="InterPro" id="IPR029014">
    <property type="entry name" value="NiFe-Hase_large"/>
</dbReference>
<dbReference type="GO" id="GO:0048038">
    <property type="term" value="F:quinone binding"/>
    <property type="evidence" value="ECO:0007669"/>
    <property type="project" value="InterPro"/>
</dbReference>
<organism evidence="5">
    <name type="scientific">Solanum lycopersicum</name>
    <name type="common">Tomato</name>
    <name type="synonym">Lycopersicon esculentum</name>
    <dbReference type="NCBI Taxonomy" id="4081"/>
    <lineage>
        <taxon>Eukaryota</taxon>
        <taxon>Viridiplantae</taxon>
        <taxon>Streptophyta</taxon>
        <taxon>Embryophyta</taxon>
        <taxon>Tracheophyta</taxon>
        <taxon>Spermatophyta</taxon>
        <taxon>Magnoliopsida</taxon>
        <taxon>eudicotyledons</taxon>
        <taxon>Gunneridae</taxon>
        <taxon>Pentapetalae</taxon>
        <taxon>asterids</taxon>
        <taxon>lamiids</taxon>
        <taxon>Solanales</taxon>
        <taxon>Solanaceae</taxon>
        <taxon>Solanoideae</taxon>
        <taxon>Solaneae</taxon>
        <taxon>Solanum</taxon>
        <taxon>Solanum subgen. Lycopersicon</taxon>
    </lineage>
</organism>
<sequence>MRINSYERVSVVRIHASFIRTGRVAQDQPLSIGSWVCWDLQKAGPYDVHGQLDLDIPVGTRRDRYDGYYVCVKEMR</sequence>
<keyword evidence="3" id="KW-0520">NAD</keyword>
<keyword evidence="6" id="KW-1185">Reference proteome</keyword>
<dbReference type="Pfam" id="PF00346">
    <property type="entry name" value="Complex1_49kDa"/>
    <property type="match status" value="1"/>
</dbReference>
<dbReference type="GO" id="GO:0016651">
    <property type="term" value="F:oxidoreductase activity, acting on NAD(P)H"/>
    <property type="evidence" value="ECO:0007669"/>
    <property type="project" value="InterPro"/>
</dbReference>
<dbReference type="InParanoid" id="A0A3Q7HZZ3"/>
<dbReference type="Gene3D" id="1.10.645.10">
    <property type="entry name" value="Cytochrome-c3 Hydrogenase, chain B"/>
    <property type="match status" value="1"/>
</dbReference>
<dbReference type="GO" id="GO:0051287">
    <property type="term" value="F:NAD binding"/>
    <property type="evidence" value="ECO:0007669"/>
    <property type="project" value="InterPro"/>
</dbReference>
<proteinExistence type="inferred from homology"/>
<evidence type="ECO:0000259" key="4">
    <source>
        <dbReference type="Pfam" id="PF00346"/>
    </source>
</evidence>
<protein>
    <recommendedName>
        <fullName evidence="4">NADH-quinone oxidoreductase subunit D domain-containing protein</fullName>
    </recommendedName>
</protein>
<accession>A0A3Q7HZZ3</accession>
<dbReference type="InterPro" id="IPR022885">
    <property type="entry name" value="NDH1_su_D/H"/>
</dbReference>
<evidence type="ECO:0000313" key="6">
    <source>
        <dbReference type="Proteomes" id="UP000004994"/>
    </source>
</evidence>
<dbReference type="InterPro" id="IPR001135">
    <property type="entry name" value="NADH_Q_OxRdtase_suD"/>
</dbReference>
<dbReference type="EnsemblPlants" id="Solyc09g031550.2.1">
    <property type="protein sequence ID" value="Solyc09g031550.2.1"/>
    <property type="gene ID" value="Solyc09g031550.2"/>
</dbReference>
<name>A0A3Q7HZZ3_SOLLC</name>
<evidence type="ECO:0000256" key="1">
    <source>
        <dbReference type="ARBA" id="ARBA00005769"/>
    </source>
</evidence>
<keyword evidence="2" id="KW-1278">Translocase</keyword>
<dbReference type="SUPFAM" id="SSF56762">
    <property type="entry name" value="HydB/Nqo4-like"/>
    <property type="match status" value="1"/>
</dbReference>